<organism evidence="1 2">
    <name type="scientific">Clostridium botulinum</name>
    <dbReference type="NCBI Taxonomy" id="1491"/>
    <lineage>
        <taxon>Bacteria</taxon>
        <taxon>Bacillati</taxon>
        <taxon>Bacillota</taxon>
        <taxon>Clostridia</taxon>
        <taxon>Eubacteriales</taxon>
        <taxon>Clostridiaceae</taxon>
        <taxon>Clostridium</taxon>
    </lineage>
</organism>
<dbReference type="RefSeq" id="WP_053532520.1">
    <property type="nucleotide sequence ID" value="NZ_LFPA01000150.1"/>
</dbReference>
<dbReference type="AlphaFoldDB" id="A0A0M1M2L1"/>
<gene>
    <name evidence="1" type="ORF">FC774_12575</name>
</gene>
<dbReference type="EMBL" id="SWOV01000037">
    <property type="protein sequence ID" value="NFF88693.1"/>
    <property type="molecule type" value="Genomic_DNA"/>
</dbReference>
<protein>
    <submittedName>
        <fullName evidence="1">Uncharacterized protein</fullName>
    </submittedName>
</protein>
<comment type="caution">
    <text evidence="1">The sequence shown here is derived from an EMBL/GenBank/DDBJ whole genome shotgun (WGS) entry which is preliminary data.</text>
</comment>
<reference evidence="1 2" key="1">
    <citation type="submission" date="2019-04" db="EMBL/GenBank/DDBJ databases">
        <title>Genome sequencing of Clostridium botulinum Groups I-IV and Clostridium butyricum.</title>
        <authorList>
            <person name="Brunt J."/>
            <person name="Van Vliet A.H.M."/>
            <person name="Stringer S.C."/>
            <person name="Carter A.T."/>
            <person name="Peck M.W."/>
        </authorList>
    </citation>
    <scope>NUCLEOTIDE SEQUENCE [LARGE SCALE GENOMIC DNA]</scope>
    <source>
        <strain evidence="1 2">1605</strain>
    </source>
</reference>
<sequence length="75" mass="8615">MSEYKYYKGISLTQQYDATVIGLINQNNRVIFMKSTPQIENEGQLLFIYVDTLKNIGGETTMMNGVNMLTQVRMN</sequence>
<proteinExistence type="predicted"/>
<evidence type="ECO:0000313" key="2">
    <source>
        <dbReference type="Proteomes" id="UP000476820"/>
    </source>
</evidence>
<evidence type="ECO:0000313" key="1">
    <source>
        <dbReference type="EMBL" id="NFF88693.1"/>
    </source>
</evidence>
<dbReference type="Proteomes" id="UP000476820">
    <property type="component" value="Unassembled WGS sequence"/>
</dbReference>
<accession>A0A0M1M2L1</accession>
<name>A0A0M1M2L1_CLOBO</name>